<organism evidence="1 2">
    <name type="scientific">Stylosanthes scabra</name>
    <dbReference type="NCBI Taxonomy" id="79078"/>
    <lineage>
        <taxon>Eukaryota</taxon>
        <taxon>Viridiplantae</taxon>
        <taxon>Streptophyta</taxon>
        <taxon>Embryophyta</taxon>
        <taxon>Tracheophyta</taxon>
        <taxon>Spermatophyta</taxon>
        <taxon>Magnoliopsida</taxon>
        <taxon>eudicotyledons</taxon>
        <taxon>Gunneridae</taxon>
        <taxon>Pentapetalae</taxon>
        <taxon>rosids</taxon>
        <taxon>fabids</taxon>
        <taxon>Fabales</taxon>
        <taxon>Fabaceae</taxon>
        <taxon>Papilionoideae</taxon>
        <taxon>50 kb inversion clade</taxon>
        <taxon>dalbergioids sensu lato</taxon>
        <taxon>Dalbergieae</taxon>
        <taxon>Pterocarpus clade</taxon>
        <taxon>Stylosanthes</taxon>
    </lineage>
</organism>
<name>A0ABU6XR17_9FABA</name>
<proteinExistence type="predicted"/>
<dbReference type="EMBL" id="JASCZI010212914">
    <property type="protein sequence ID" value="MED6200545.1"/>
    <property type="molecule type" value="Genomic_DNA"/>
</dbReference>
<accession>A0ABU6XR17</accession>
<keyword evidence="2" id="KW-1185">Reference proteome</keyword>
<evidence type="ECO:0000313" key="2">
    <source>
        <dbReference type="Proteomes" id="UP001341840"/>
    </source>
</evidence>
<reference evidence="1 2" key="1">
    <citation type="journal article" date="2023" name="Plants (Basel)">
        <title>Bridging the Gap: Combining Genomics and Transcriptomics Approaches to Understand Stylosanthes scabra, an Orphan Legume from the Brazilian Caatinga.</title>
        <authorList>
            <person name="Ferreira-Neto J.R.C."/>
            <person name="da Silva M.D."/>
            <person name="Binneck E."/>
            <person name="de Melo N.F."/>
            <person name="da Silva R.H."/>
            <person name="de Melo A.L.T.M."/>
            <person name="Pandolfi V."/>
            <person name="Bustamante F.O."/>
            <person name="Brasileiro-Vidal A.C."/>
            <person name="Benko-Iseppon A.M."/>
        </authorList>
    </citation>
    <scope>NUCLEOTIDE SEQUENCE [LARGE SCALE GENOMIC DNA]</scope>
    <source>
        <tissue evidence="1">Leaves</tissue>
    </source>
</reference>
<evidence type="ECO:0000313" key="1">
    <source>
        <dbReference type="EMBL" id="MED6200545.1"/>
    </source>
</evidence>
<protein>
    <submittedName>
        <fullName evidence="1">Uncharacterized protein</fullName>
    </submittedName>
</protein>
<dbReference type="Proteomes" id="UP001341840">
    <property type="component" value="Unassembled WGS sequence"/>
</dbReference>
<sequence>MAKRDPRQGKLTLGNKNKQILNFDPEIERTYTNSRRNPSRLTKVLLRKLSKKSSITWLLKELSRKLWENILFPLPSAAAVA</sequence>
<comment type="caution">
    <text evidence="1">The sequence shown here is derived from an EMBL/GenBank/DDBJ whole genome shotgun (WGS) entry which is preliminary data.</text>
</comment>
<gene>
    <name evidence="1" type="ORF">PIB30_086174</name>
</gene>